<keyword evidence="7" id="KW-0812">Transmembrane</keyword>
<dbReference type="Gene3D" id="4.10.240.10">
    <property type="entry name" value="Zn(2)-C6 fungal-type DNA-binding domain"/>
    <property type="match status" value="1"/>
</dbReference>
<dbReference type="GO" id="GO:0005634">
    <property type="term" value="C:nucleus"/>
    <property type="evidence" value="ECO:0007669"/>
    <property type="project" value="UniProtKB-SubCell"/>
</dbReference>
<organism evidence="9 10">
    <name type="scientific">Botryosphaeria dothidea</name>
    <dbReference type="NCBI Taxonomy" id="55169"/>
    <lineage>
        <taxon>Eukaryota</taxon>
        <taxon>Fungi</taxon>
        <taxon>Dikarya</taxon>
        <taxon>Ascomycota</taxon>
        <taxon>Pezizomycotina</taxon>
        <taxon>Dothideomycetes</taxon>
        <taxon>Dothideomycetes incertae sedis</taxon>
        <taxon>Botryosphaeriales</taxon>
        <taxon>Botryosphaeriaceae</taxon>
        <taxon>Botryosphaeria</taxon>
    </lineage>
</organism>
<dbReference type="InterPro" id="IPR001138">
    <property type="entry name" value="Zn2Cys6_DnaBD"/>
</dbReference>
<comment type="caution">
    <text evidence="9">The sequence shown here is derived from an EMBL/GenBank/DDBJ whole genome shotgun (WGS) entry which is preliminary data.</text>
</comment>
<dbReference type="InterPro" id="IPR036864">
    <property type="entry name" value="Zn2-C6_fun-type_DNA-bd_sf"/>
</dbReference>
<dbReference type="Pfam" id="PF04082">
    <property type="entry name" value="Fungal_trans"/>
    <property type="match status" value="1"/>
</dbReference>
<keyword evidence="4" id="KW-0804">Transcription</keyword>
<feature type="region of interest" description="Disordered" evidence="6">
    <location>
        <begin position="530"/>
        <end position="578"/>
    </location>
</feature>
<dbReference type="InterPro" id="IPR007219">
    <property type="entry name" value="XnlR_reg_dom"/>
</dbReference>
<dbReference type="PANTHER" id="PTHR47338">
    <property type="entry name" value="ZN(II)2CYS6 TRANSCRIPTION FACTOR (EUROFUNG)-RELATED"/>
    <property type="match status" value="1"/>
</dbReference>
<evidence type="ECO:0000313" key="9">
    <source>
        <dbReference type="EMBL" id="KAF4304020.1"/>
    </source>
</evidence>
<evidence type="ECO:0000256" key="5">
    <source>
        <dbReference type="ARBA" id="ARBA00023242"/>
    </source>
</evidence>
<dbReference type="PANTHER" id="PTHR47338:SF5">
    <property type="entry name" value="ZN(II)2CYS6 TRANSCRIPTION FACTOR (EUROFUNG)"/>
    <property type="match status" value="1"/>
</dbReference>
<proteinExistence type="predicted"/>
<dbReference type="OrthoDB" id="2123952at2759"/>
<dbReference type="GO" id="GO:0006351">
    <property type="term" value="P:DNA-templated transcription"/>
    <property type="evidence" value="ECO:0007669"/>
    <property type="project" value="InterPro"/>
</dbReference>
<dbReference type="CDD" id="cd12148">
    <property type="entry name" value="fungal_TF_MHR"/>
    <property type="match status" value="1"/>
</dbReference>
<dbReference type="Pfam" id="PF00172">
    <property type="entry name" value="Zn_clus"/>
    <property type="match status" value="1"/>
</dbReference>
<dbReference type="InterPro" id="IPR050815">
    <property type="entry name" value="TF_fung"/>
</dbReference>
<protein>
    <submittedName>
        <fullName evidence="9">Chitinase 1 protein</fullName>
    </submittedName>
</protein>
<feature type="compositionally biased region" description="Pro residues" evidence="6">
    <location>
        <begin position="54"/>
        <end position="67"/>
    </location>
</feature>
<dbReference type="GO" id="GO:0003677">
    <property type="term" value="F:DNA binding"/>
    <property type="evidence" value="ECO:0007669"/>
    <property type="project" value="InterPro"/>
</dbReference>
<dbReference type="CDD" id="cd00067">
    <property type="entry name" value="GAL4"/>
    <property type="match status" value="1"/>
</dbReference>
<dbReference type="SUPFAM" id="SSF57701">
    <property type="entry name" value="Zn2/Cys6 DNA-binding domain"/>
    <property type="match status" value="1"/>
</dbReference>
<dbReference type="GO" id="GO:0008270">
    <property type="term" value="F:zinc ion binding"/>
    <property type="evidence" value="ECO:0007669"/>
    <property type="project" value="InterPro"/>
</dbReference>
<reference evidence="9" key="1">
    <citation type="submission" date="2020-04" db="EMBL/GenBank/DDBJ databases">
        <title>Genome Assembly and Annotation of Botryosphaeria dothidea sdau 11-99, a Latent Pathogen of Apple Fruit Ring Rot in China.</title>
        <authorList>
            <person name="Yu C."/>
            <person name="Diao Y."/>
            <person name="Lu Q."/>
            <person name="Zhao J."/>
            <person name="Cui S."/>
            <person name="Peng C."/>
            <person name="He B."/>
            <person name="Liu H."/>
        </authorList>
    </citation>
    <scope>NUCLEOTIDE SEQUENCE [LARGE SCALE GENOMIC DNA]</scope>
    <source>
        <strain evidence="9">Sdau11-99</strain>
    </source>
</reference>
<keyword evidence="2" id="KW-0479">Metal-binding</keyword>
<evidence type="ECO:0000256" key="7">
    <source>
        <dbReference type="SAM" id="Phobius"/>
    </source>
</evidence>
<dbReference type="EMBL" id="WWBZ02000051">
    <property type="protein sequence ID" value="KAF4304020.1"/>
    <property type="molecule type" value="Genomic_DNA"/>
</dbReference>
<evidence type="ECO:0000256" key="1">
    <source>
        <dbReference type="ARBA" id="ARBA00004123"/>
    </source>
</evidence>
<dbReference type="PROSITE" id="PS50048">
    <property type="entry name" value="ZN2_CY6_FUNGAL_2"/>
    <property type="match status" value="1"/>
</dbReference>
<keyword evidence="7" id="KW-0472">Membrane</keyword>
<gene>
    <name evidence="9" type="ORF">GTA08_BOTSDO07899</name>
</gene>
<keyword evidence="7" id="KW-1133">Transmembrane helix</keyword>
<keyword evidence="5" id="KW-0539">Nucleus</keyword>
<keyword evidence="10" id="KW-1185">Reference proteome</keyword>
<keyword evidence="3" id="KW-0805">Transcription regulation</keyword>
<accession>A0A8H4IMV3</accession>
<evidence type="ECO:0000256" key="3">
    <source>
        <dbReference type="ARBA" id="ARBA00023015"/>
    </source>
</evidence>
<feature type="transmembrane region" description="Helical" evidence="7">
    <location>
        <begin position="87"/>
        <end position="110"/>
    </location>
</feature>
<name>A0A8H4IMV3_9PEZI</name>
<evidence type="ECO:0000313" key="10">
    <source>
        <dbReference type="Proteomes" id="UP000572817"/>
    </source>
</evidence>
<dbReference type="PROSITE" id="PS00463">
    <property type="entry name" value="ZN2_CY6_FUNGAL_1"/>
    <property type="match status" value="1"/>
</dbReference>
<dbReference type="SMART" id="SM00066">
    <property type="entry name" value="GAL4"/>
    <property type="match status" value="1"/>
</dbReference>
<feature type="compositionally biased region" description="Polar residues" evidence="6">
    <location>
        <begin position="26"/>
        <end position="40"/>
    </location>
</feature>
<comment type="subcellular location">
    <subcellularLocation>
        <location evidence="1">Nucleus</location>
    </subcellularLocation>
</comment>
<evidence type="ECO:0000256" key="6">
    <source>
        <dbReference type="SAM" id="MobiDB-lite"/>
    </source>
</evidence>
<evidence type="ECO:0000256" key="4">
    <source>
        <dbReference type="ARBA" id="ARBA00023163"/>
    </source>
</evidence>
<dbReference type="GO" id="GO:0000981">
    <property type="term" value="F:DNA-binding transcription factor activity, RNA polymerase II-specific"/>
    <property type="evidence" value="ECO:0007669"/>
    <property type="project" value="InterPro"/>
</dbReference>
<evidence type="ECO:0000259" key="8">
    <source>
        <dbReference type="PROSITE" id="PS50048"/>
    </source>
</evidence>
<evidence type="ECO:0000256" key="2">
    <source>
        <dbReference type="ARBA" id="ARBA00022723"/>
    </source>
</evidence>
<sequence length="1217" mass="133423">MASTAQQTEHPAIELGNLQQPVDAHTGQQPLDTTSLSSADFSYHRNPSIDDPSDPPPAYVNKPPPYSPAAAKPTPALWERLKRTPRWVLLALALTAAAAIVIPVVLVFVVERRKAQALVDALEFREALADGLRLSTNVSVSFADADHWSLRYVDEVEYDGRDFATDGFSVTLYMEDVVDEGRVLGTAEVDALQWDSYRVNFDCGGANVRGGDVARDAEVVRLLRRLMSEKEVRVVSKGTAKVNWTKALPKFEVEWNKTLTFPGLSRVTRFLAGNSHAFFPDNTTSNFRATGGLIAGPYPSFIQLGRIELDIYGPNETYLGAGNLTVEELPDQGLGKSEITALIDKEVNEALTGVWGDDVLPWYLRPTKVFGQKNESDATSQMDLVEFENWYLTQAMTGMEWREVVWSVEEPSWNETDQSFKRHWPESLAIAALPRPHGSYPVLKARVKWNWYVNKRGAVRTALGCLVPAPSTELAEARNSRIGIHAGRRSDDGGFEVRKAVRQRANGGLRWERAGDDAGEEARRGCDGLWERLDGAPGAGQERAASEPGRGAPASLHHPTTHPPRASNRPPPTPSLLVAMSPAPAQPAPLATRSATACIRCRRQKTKCLHDDNGQPCRGCLKAHQQCVFPGKIPRAPRAPVIAGLPLANTTPQNQPPHFQHNPHDASASDRSDITSQVELHPSHIQDCERSLALWPFPCFHRPGFLRLLKEGHLPQTLDYAILASGARASPGLIHRFGSPAGASEFFAEKAQANIFSSMDCPSVPDVQSLCLLAMHHWGSGRGIRAYLFLGMAARMAQMFLPQATTRDEDFIPAESARRAIWTCFIMDQFLSCGNGRPAFIRSEELQIQLPCSEDDFHFGSAVNTPTLNGHVPSYTSPDYPRADVGEFGHMIRIAVLWRRAVSWVMDPPVDEQDDTLYHQLLADLHSWEKSLPSRQQDTPGKIDLHIQVGNGYAFAFTHSVYYCALIFLARKQLHRMGRRSGGRDTDADVTAVIDTISHAAHRVTALITTLDANASFVADAAAAPAHPVVVLFAAYTSASTVANMILQGVPIPDVHHNAPNGGSAESPEAHLAARIVAPVLDILRKSVAVWPLAERWNQELARLSTRLDNRNNSAVPVPERHDSLNHTSVANGNSPHVYHKELPYTSANTNGFGGNMEGRLPSPFVSAAPGGFVKAEQREGTRAEADASERDSKAFDEHLKGLGDLATFLGTDGFSY</sequence>
<dbReference type="AlphaFoldDB" id="A0A8H4IMV3"/>
<feature type="domain" description="Zn(2)-C6 fungal-type" evidence="8">
    <location>
        <begin position="597"/>
        <end position="629"/>
    </location>
</feature>
<dbReference type="SMART" id="SM00906">
    <property type="entry name" value="Fungal_trans"/>
    <property type="match status" value="1"/>
</dbReference>
<feature type="region of interest" description="Disordered" evidence="6">
    <location>
        <begin position="1"/>
        <end position="72"/>
    </location>
</feature>
<dbReference type="Proteomes" id="UP000572817">
    <property type="component" value="Unassembled WGS sequence"/>
</dbReference>